<dbReference type="GO" id="GO:0006352">
    <property type="term" value="P:DNA-templated transcription initiation"/>
    <property type="evidence" value="ECO:0007669"/>
    <property type="project" value="InterPro"/>
</dbReference>
<dbReference type="CDD" id="cd06171">
    <property type="entry name" value="Sigma70_r4"/>
    <property type="match status" value="1"/>
</dbReference>
<dbReference type="SUPFAM" id="SSF88659">
    <property type="entry name" value="Sigma3 and sigma4 domains of RNA polymerase sigma factors"/>
    <property type="match status" value="1"/>
</dbReference>
<sequence length="161" mass="19357">MRLSTEEAVQRYRDRLFIIAFNICRNPADADDVVQDAFIKYHSLKKDFDDEAHFKAWLIRVTINRAKDITSSFWRKHRETLEEYVETLVFEEPEDSLLFEAVMQLPEKYRIAIHLYYYEGYSVREIADILKSRENTVKSRLGRGRMLLKERLKEDWDNDSL</sequence>
<reference evidence="7" key="1">
    <citation type="submission" date="2019-08" db="EMBL/GenBank/DDBJ databases">
        <authorList>
            <person name="Kucharzyk K."/>
            <person name="Murdoch R.W."/>
            <person name="Higgins S."/>
            <person name="Loffler F."/>
        </authorList>
    </citation>
    <scope>NUCLEOTIDE SEQUENCE</scope>
</reference>
<keyword evidence="2" id="KW-0805">Transcription regulation</keyword>
<dbReference type="InterPro" id="IPR014284">
    <property type="entry name" value="RNA_pol_sigma-70_dom"/>
</dbReference>
<dbReference type="InterPro" id="IPR036388">
    <property type="entry name" value="WH-like_DNA-bd_sf"/>
</dbReference>
<evidence type="ECO:0000256" key="3">
    <source>
        <dbReference type="ARBA" id="ARBA00023082"/>
    </source>
</evidence>
<dbReference type="SUPFAM" id="SSF88946">
    <property type="entry name" value="Sigma2 domain of RNA polymerase sigma factors"/>
    <property type="match status" value="1"/>
</dbReference>
<dbReference type="InterPro" id="IPR013249">
    <property type="entry name" value="RNA_pol_sigma70_r4_t2"/>
</dbReference>
<evidence type="ECO:0000259" key="6">
    <source>
        <dbReference type="Pfam" id="PF08281"/>
    </source>
</evidence>
<dbReference type="Pfam" id="PF08281">
    <property type="entry name" value="Sigma70_r4_2"/>
    <property type="match status" value="1"/>
</dbReference>
<accession>A0A644Z0G4</accession>
<feature type="domain" description="RNA polymerase sigma factor 70 region 4 type 2" evidence="6">
    <location>
        <begin position="99"/>
        <end position="147"/>
    </location>
</feature>
<dbReference type="AlphaFoldDB" id="A0A644Z0G4"/>
<evidence type="ECO:0000259" key="5">
    <source>
        <dbReference type="Pfam" id="PF04542"/>
    </source>
</evidence>
<dbReference type="Pfam" id="PF04542">
    <property type="entry name" value="Sigma70_r2"/>
    <property type="match status" value="1"/>
</dbReference>
<dbReference type="GO" id="GO:0003677">
    <property type="term" value="F:DNA binding"/>
    <property type="evidence" value="ECO:0007669"/>
    <property type="project" value="InterPro"/>
</dbReference>
<dbReference type="PANTHER" id="PTHR43133">
    <property type="entry name" value="RNA POLYMERASE ECF-TYPE SIGMA FACTO"/>
    <property type="match status" value="1"/>
</dbReference>
<keyword evidence="3" id="KW-0731">Sigma factor</keyword>
<dbReference type="InterPro" id="IPR007627">
    <property type="entry name" value="RNA_pol_sigma70_r2"/>
</dbReference>
<organism evidence="7">
    <name type="scientific">bioreactor metagenome</name>
    <dbReference type="NCBI Taxonomy" id="1076179"/>
    <lineage>
        <taxon>unclassified sequences</taxon>
        <taxon>metagenomes</taxon>
        <taxon>ecological metagenomes</taxon>
    </lineage>
</organism>
<dbReference type="Gene3D" id="1.10.1740.10">
    <property type="match status" value="1"/>
</dbReference>
<comment type="caution">
    <text evidence="7">The sequence shown here is derived from an EMBL/GenBank/DDBJ whole genome shotgun (WGS) entry which is preliminary data.</text>
</comment>
<name>A0A644Z0G4_9ZZZZ</name>
<dbReference type="InterPro" id="IPR039425">
    <property type="entry name" value="RNA_pol_sigma-70-like"/>
</dbReference>
<dbReference type="NCBIfam" id="TIGR02937">
    <property type="entry name" value="sigma70-ECF"/>
    <property type="match status" value="1"/>
</dbReference>
<dbReference type="EMBL" id="VSSQ01006953">
    <property type="protein sequence ID" value="MPM34370.1"/>
    <property type="molecule type" value="Genomic_DNA"/>
</dbReference>
<dbReference type="Gene3D" id="1.10.10.10">
    <property type="entry name" value="Winged helix-like DNA-binding domain superfamily/Winged helix DNA-binding domain"/>
    <property type="match status" value="1"/>
</dbReference>
<dbReference type="InterPro" id="IPR013324">
    <property type="entry name" value="RNA_pol_sigma_r3/r4-like"/>
</dbReference>
<proteinExistence type="inferred from homology"/>
<comment type="similarity">
    <text evidence="1">Belongs to the sigma-70 factor family. ECF subfamily.</text>
</comment>
<evidence type="ECO:0000313" key="7">
    <source>
        <dbReference type="EMBL" id="MPM34370.1"/>
    </source>
</evidence>
<evidence type="ECO:0000256" key="1">
    <source>
        <dbReference type="ARBA" id="ARBA00010641"/>
    </source>
</evidence>
<evidence type="ECO:0000256" key="4">
    <source>
        <dbReference type="ARBA" id="ARBA00023163"/>
    </source>
</evidence>
<protein>
    <submittedName>
        <fullName evidence="7">ECF RNA polymerase sigma factor SigR</fullName>
    </submittedName>
</protein>
<dbReference type="InterPro" id="IPR013325">
    <property type="entry name" value="RNA_pol_sigma_r2"/>
</dbReference>
<feature type="domain" description="RNA polymerase sigma-70 region 2" evidence="5">
    <location>
        <begin position="9"/>
        <end position="78"/>
    </location>
</feature>
<gene>
    <name evidence="7" type="primary">sigR_6</name>
    <name evidence="7" type="ORF">SDC9_80952</name>
</gene>
<dbReference type="GO" id="GO:0016987">
    <property type="term" value="F:sigma factor activity"/>
    <property type="evidence" value="ECO:0007669"/>
    <property type="project" value="UniProtKB-KW"/>
</dbReference>
<evidence type="ECO:0000256" key="2">
    <source>
        <dbReference type="ARBA" id="ARBA00023015"/>
    </source>
</evidence>
<dbReference type="PANTHER" id="PTHR43133:SF51">
    <property type="entry name" value="RNA POLYMERASE SIGMA FACTOR"/>
    <property type="match status" value="1"/>
</dbReference>
<keyword evidence="4" id="KW-0804">Transcription</keyword>